<dbReference type="OrthoDB" id="18585at2759"/>
<evidence type="ECO:0000313" key="9">
    <source>
        <dbReference type="Proteomes" id="UP000835052"/>
    </source>
</evidence>
<evidence type="ECO:0000313" key="8">
    <source>
        <dbReference type="EMBL" id="CAD6189075.1"/>
    </source>
</evidence>
<dbReference type="Proteomes" id="UP000835052">
    <property type="component" value="Unassembled WGS sequence"/>
</dbReference>
<evidence type="ECO:0000256" key="4">
    <source>
        <dbReference type="ARBA" id="ARBA00022989"/>
    </source>
</evidence>
<dbReference type="GO" id="GO:0016020">
    <property type="term" value="C:membrane"/>
    <property type="evidence" value="ECO:0007669"/>
    <property type="project" value="UniProtKB-SubCell"/>
</dbReference>
<evidence type="ECO:0000256" key="2">
    <source>
        <dbReference type="ARBA" id="ARBA00010532"/>
    </source>
</evidence>
<dbReference type="GO" id="GO:0005044">
    <property type="term" value="F:scavenger receptor activity"/>
    <property type="evidence" value="ECO:0007669"/>
    <property type="project" value="TreeGrafter"/>
</dbReference>
<dbReference type="PRINTS" id="PR01609">
    <property type="entry name" value="CD36FAMILY"/>
</dbReference>
<dbReference type="Pfam" id="PF01130">
    <property type="entry name" value="CD36"/>
    <property type="match status" value="1"/>
</dbReference>
<keyword evidence="3 7" id="KW-0812">Transmembrane</keyword>
<dbReference type="PANTHER" id="PTHR11923:SF106">
    <property type="entry name" value="SCAVENGER RECEPTOR (CD36 FAMILY) RELATED"/>
    <property type="match status" value="1"/>
</dbReference>
<comment type="caution">
    <text evidence="8">The sequence shown here is derived from an EMBL/GenBank/DDBJ whole genome shotgun (WGS) entry which is preliminary data.</text>
</comment>
<keyword evidence="4 7" id="KW-1133">Transmembrane helix</keyword>
<gene>
    <name evidence="8" type="ORF">CAUJ_LOCUS4994</name>
</gene>
<sequence length="571" mass="64348">MTLSMTDKHLAMRTCSVVGLTLILLFLFLLGIFLLIPFPIAFFQNIVNSQVYLQKHKDGQFPTATYFWSSLPATQYFTFYFFNVTNPDEVTYNGAKPNLVEVGPYTYAETEFKDFIEFLDNDRTVFFQNNKTWVYDPSRSCADCSYSDVVTLPNAAYMTVVYMKAQQNMSPLIALGADVLTLLLGEAPIRTVSMAGVLFESYPDPFLALVNSNFTKTLLGILGNPIQIPNVPAMGYFPNYNHTNDGNYTIKTGKDKSNNMALIQSWSNLTHLPWWSSDDARDLRNSGDGTFQRPGLQKSDRLKQFQSFTCRHFYLSYSGREESVNGIPAYQFAMEPDTYDSVKQRGYRYENIEKVDYFPNWPCGPNHTRFLDGNCQVDCSAGENLCNRCCNGSYVNGTYLLPQGIVPLRCLPGQLVPLPFAGFLSPPHFLWSPKEVTTSLPGLAPDENKHHPGMFNINPLTGSTVGAIFRMQLSVPIYLSFDFTQASNLANSFLPSFWLEINIEMRDYAVSYIKFNTVALPKIILGVGIALVAITTILLLVGIFIVIRKRRQRIPKQVETVARANTSWSTS</sequence>
<dbReference type="GO" id="GO:0005737">
    <property type="term" value="C:cytoplasm"/>
    <property type="evidence" value="ECO:0007669"/>
    <property type="project" value="TreeGrafter"/>
</dbReference>
<evidence type="ECO:0000256" key="6">
    <source>
        <dbReference type="ARBA" id="ARBA00023180"/>
    </source>
</evidence>
<accession>A0A8S1H0K5</accession>
<evidence type="ECO:0000256" key="7">
    <source>
        <dbReference type="SAM" id="Phobius"/>
    </source>
</evidence>
<evidence type="ECO:0000256" key="3">
    <source>
        <dbReference type="ARBA" id="ARBA00022692"/>
    </source>
</evidence>
<dbReference type="EMBL" id="CAJGYM010000010">
    <property type="protein sequence ID" value="CAD6189075.1"/>
    <property type="molecule type" value="Genomic_DNA"/>
</dbReference>
<keyword evidence="6" id="KW-0325">Glycoprotein</keyword>
<reference evidence="8" key="1">
    <citation type="submission" date="2020-10" db="EMBL/GenBank/DDBJ databases">
        <authorList>
            <person name="Kikuchi T."/>
        </authorList>
    </citation>
    <scope>NUCLEOTIDE SEQUENCE</scope>
    <source>
        <strain evidence="8">NKZ352</strain>
    </source>
</reference>
<dbReference type="PANTHER" id="PTHR11923">
    <property type="entry name" value="SCAVENGER RECEPTOR CLASS B TYPE-1 SR-B1"/>
    <property type="match status" value="1"/>
</dbReference>
<dbReference type="AlphaFoldDB" id="A0A8S1H0K5"/>
<keyword evidence="9" id="KW-1185">Reference proteome</keyword>
<organism evidence="8 9">
    <name type="scientific">Caenorhabditis auriculariae</name>
    <dbReference type="NCBI Taxonomy" id="2777116"/>
    <lineage>
        <taxon>Eukaryota</taxon>
        <taxon>Metazoa</taxon>
        <taxon>Ecdysozoa</taxon>
        <taxon>Nematoda</taxon>
        <taxon>Chromadorea</taxon>
        <taxon>Rhabditida</taxon>
        <taxon>Rhabditina</taxon>
        <taxon>Rhabditomorpha</taxon>
        <taxon>Rhabditoidea</taxon>
        <taxon>Rhabditidae</taxon>
        <taxon>Peloderinae</taxon>
        <taxon>Caenorhabditis</taxon>
    </lineage>
</organism>
<dbReference type="InterPro" id="IPR002159">
    <property type="entry name" value="CD36_fam"/>
</dbReference>
<evidence type="ECO:0000256" key="1">
    <source>
        <dbReference type="ARBA" id="ARBA00004370"/>
    </source>
</evidence>
<comment type="similarity">
    <text evidence="2">Belongs to the CD36 family.</text>
</comment>
<protein>
    <submittedName>
        <fullName evidence="8">Uncharacterized protein</fullName>
    </submittedName>
</protein>
<comment type="subcellular location">
    <subcellularLocation>
        <location evidence="1">Membrane</location>
    </subcellularLocation>
</comment>
<evidence type="ECO:0000256" key="5">
    <source>
        <dbReference type="ARBA" id="ARBA00023136"/>
    </source>
</evidence>
<name>A0A8S1H0K5_9PELO</name>
<feature type="transmembrane region" description="Helical" evidence="7">
    <location>
        <begin position="523"/>
        <end position="547"/>
    </location>
</feature>
<proteinExistence type="inferred from homology"/>
<keyword evidence="5 7" id="KW-0472">Membrane</keyword>